<dbReference type="SMART" id="SM00054">
    <property type="entry name" value="EFh"/>
    <property type="match status" value="4"/>
</dbReference>
<dbReference type="AlphaFoldDB" id="A0AAU9JCI9"/>
<evidence type="ECO:0000313" key="9">
    <source>
        <dbReference type="Proteomes" id="UP001162131"/>
    </source>
</evidence>
<dbReference type="FunFam" id="1.10.238.10:FF:000181">
    <property type="entry name" value="CALML5 isoform 1"/>
    <property type="match status" value="1"/>
</dbReference>
<dbReference type="InterPro" id="IPR011992">
    <property type="entry name" value="EF-hand-dom_pair"/>
</dbReference>
<keyword evidence="3" id="KW-0479">Metal-binding</keyword>
<name>A0AAU9JCI9_9CILI</name>
<dbReference type="PROSITE" id="PS00018">
    <property type="entry name" value="EF_HAND_1"/>
    <property type="match status" value="4"/>
</dbReference>
<evidence type="ECO:0000256" key="5">
    <source>
        <dbReference type="ARBA" id="ARBA00022837"/>
    </source>
</evidence>
<evidence type="ECO:0000313" key="8">
    <source>
        <dbReference type="EMBL" id="CAG9323448.1"/>
    </source>
</evidence>
<dbReference type="Pfam" id="PF13499">
    <property type="entry name" value="EF-hand_7"/>
    <property type="match status" value="2"/>
</dbReference>
<dbReference type="FunFam" id="1.10.238.10:FF:000006">
    <property type="entry name" value="Calmodulin 1"/>
    <property type="match status" value="1"/>
</dbReference>
<dbReference type="EMBL" id="CAJZBQ010000034">
    <property type="protein sequence ID" value="CAG9323448.1"/>
    <property type="molecule type" value="Genomic_DNA"/>
</dbReference>
<reference evidence="8" key="1">
    <citation type="submission" date="2021-09" db="EMBL/GenBank/DDBJ databases">
        <authorList>
            <consortium name="AG Swart"/>
            <person name="Singh M."/>
            <person name="Singh A."/>
            <person name="Seah K."/>
            <person name="Emmerich C."/>
        </authorList>
    </citation>
    <scope>NUCLEOTIDE SEQUENCE</scope>
    <source>
        <strain evidence="8">ATCC30299</strain>
    </source>
</reference>
<evidence type="ECO:0000256" key="6">
    <source>
        <dbReference type="ARBA" id="ARBA00022990"/>
    </source>
</evidence>
<dbReference type="GO" id="GO:0016460">
    <property type="term" value="C:myosin II complex"/>
    <property type="evidence" value="ECO:0007669"/>
    <property type="project" value="TreeGrafter"/>
</dbReference>
<gene>
    <name evidence="8" type="ORF">BSTOLATCC_MIC34098</name>
</gene>
<proteinExistence type="inferred from homology"/>
<dbReference type="InterPro" id="IPR002048">
    <property type="entry name" value="EF_hand_dom"/>
</dbReference>
<dbReference type="PANTHER" id="PTHR23048">
    <property type="entry name" value="MYOSIN LIGHT CHAIN 1, 3"/>
    <property type="match status" value="1"/>
</dbReference>
<dbReference type="CDD" id="cd00051">
    <property type="entry name" value="EFh"/>
    <property type="match status" value="1"/>
</dbReference>
<dbReference type="InterPro" id="IPR050230">
    <property type="entry name" value="CALM/Myosin/TropC-like"/>
</dbReference>
<feature type="domain" description="EF-hand" evidence="7">
    <location>
        <begin position="8"/>
        <end position="43"/>
    </location>
</feature>
<dbReference type="Gene3D" id="1.10.238.10">
    <property type="entry name" value="EF-hand"/>
    <property type="match status" value="2"/>
</dbReference>
<keyword evidence="5" id="KW-0106">Calcium</keyword>
<evidence type="ECO:0000259" key="7">
    <source>
        <dbReference type="PROSITE" id="PS50222"/>
    </source>
</evidence>
<keyword evidence="4" id="KW-0677">Repeat</keyword>
<evidence type="ECO:0000256" key="1">
    <source>
        <dbReference type="ARBA" id="ARBA00009763"/>
    </source>
</evidence>
<dbReference type="SUPFAM" id="SSF47473">
    <property type="entry name" value="EF-hand"/>
    <property type="match status" value="1"/>
</dbReference>
<sequence>MSKDLTEEQLAELKEAFSLFDKDGNGQITTRELGTVMRSIGQNPTEGELQDIINEVDHNGNGTVDFPEFVTLMAKRMVPSADPMEEIMEAFRAFDRDGSGFITADELKQAMATLGERLTDVEIEEMIKEADADGSGHISYEEFVKMMVAK</sequence>
<dbReference type="PRINTS" id="PR00450">
    <property type="entry name" value="RECOVERIN"/>
</dbReference>
<comment type="similarity">
    <text evidence="1">Belongs to the calmodulin family.</text>
</comment>
<keyword evidence="9" id="KW-1185">Reference proteome</keyword>
<comment type="caution">
    <text evidence="8">The sequence shown here is derived from an EMBL/GenBank/DDBJ whole genome shotgun (WGS) entry which is preliminary data.</text>
</comment>
<feature type="domain" description="EF-hand" evidence="7">
    <location>
        <begin position="44"/>
        <end position="79"/>
    </location>
</feature>
<dbReference type="GO" id="GO:0005509">
    <property type="term" value="F:calcium ion binding"/>
    <property type="evidence" value="ECO:0007669"/>
    <property type="project" value="InterPro"/>
</dbReference>
<dbReference type="GO" id="GO:0005737">
    <property type="term" value="C:cytoplasm"/>
    <property type="evidence" value="ECO:0007669"/>
    <property type="project" value="UniProtKB-ARBA"/>
</dbReference>
<accession>A0AAU9JCI9</accession>
<dbReference type="InterPro" id="IPR018247">
    <property type="entry name" value="EF_Hand_1_Ca_BS"/>
</dbReference>
<feature type="domain" description="EF-hand" evidence="7">
    <location>
        <begin position="118"/>
        <end position="150"/>
    </location>
</feature>
<evidence type="ECO:0000256" key="3">
    <source>
        <dbReference type="ARBA" id="ARBA00022723"/>
    </source>
</evidence>
<dbReference type="Proteomes" id="UP001162131">
    <property type="component" value="Unassembled WGS sequence"/>
</dbReference>
<dbReference type="PANTHER" id="PTHR23048:SF0">
    <property type="entry name" value="CALMODULIN LIKE 3"/>
    <property type="match status" value="1"/>
</dbReference>
<dbReference type="PROSITE" id="PS50222">
    <property type="entry name" value="EF_HAND_2"/>
    <property type="match status" value="4"/>
</dbReference>
<evidence type="ECO:0000256" key="2">
    <source>
        <dbReference type="ARBA" id="ARBA00020786"/>
    </source>
</evidence>
<organism evidence="8 9">
    <name type="scientific">Blepharisma stoltei</name>
    <dbReference type="NCBI Taxonomy" id="1481888"/>
    <lineage>
        <taxon>Eukaryota</taxon>
        <taxon>Sar</taxon>
        <taxon>Alveolata</taxon>
        <taxon>Ciliophora</taxon>
        <taxon>Postciliodesmatophora</taxon>
        <taxon>Heterotrichea</taxon>
        <taxon>Heterotrichida</taxon>
        <taxon>Blepharismidae</taxon>
        <taxon>Blepharisma</taxon>
    </lineage>
</organism>
<evidence type="ECO:0000256" key="4">
    <source>
        <dbReference type="ARBA" id="ARBA00022737"/>
    </source>
</evidence>
<keyword evidence="6" id="KW-0007">Acetylation</keyword>
<protein>
    <recommendedName>
        <fullName evidence="2">Calmodulin</fullName>
    </recommendedName>
</protein>
<feature type="domain" description="EF-hand" evidence="7">
    <location>
        <begin position="82"/>
        <end position="117"/>
    </location>
</feature>